<feature type="region of interest" description="Disordered" evidence="1">
    <location>
        <begin position="55"/>
        <end position="96"/>
    </location>
</feature>
<evidence type="ECO:0000313" key="3">
    <source>
        <dbReference type="EMBL" id="MCA9728436.1"/>
    </source>
</evidence>
<feature type="signal peptide" evidence="2">
    <location>
        <begin position="1"/>
        <end position="36"/>
    </location>
</feature>
<feature type="chain" id="PRO_5037464847" evidence="2">
    <location>
        <begin position="37"/>
        <end position="566"/>
    </location>
</feature>
<dbReference type="AlphaFoldDB" id="A0A956M225"/>
<organism evidence="3 4">
    <name type="scientific">Eiseniibacteriota bacterium</name>
    <dbReference type="NCBI Taxonomy" id="2212470"/>
    <lineage>
        <taxon>Bacteria</taxon>
        <taxon>Candidatus Eiseniibacteriota</taxon>
    </lineage>
</organism>
<proteinExistence type="predicted"/>
<evidence type="ECO:0000256" key="1">
    <source>
        <dbReference type="SAM" id="MobiDB-lite"/>
    </source>
</evidence>
<protein>
    <submittedName>
        <fullName evidence="3">DUF1800 domain-containing protein</fullName>
    </submittedName>
</protein>
<dbReference type="Pfam" id="PF08811">
    <property type="entry name" value="DUF1800"/>
    <property type="match status" value="1"/>
</dbReference>
<reference evidence="3" key="1">
    <citation type="submission" date="2020-04" db="EMBL/GenBank/DDBJ databases">
        <authorList>
            <person name="Zhang T."/>
        </authorList>
    </citation>
    <scope>NUCLEOTIDE SEQUENCE</scope>
    <source>
        <strain evidence="3">HKST-UBA01</strain>
    </source>
</reference>
<name>A0A956M225_UNCEI</name>
<dbReference type="InterPro" id="IPR014917">
    <property type="entry name" value="DUF1800"/>
</dbReference>
<reference evidence="3" key="2">
    <citation type="journal article" date="2021" name="Microbiome">
        <title>Successional dynamics and alternative stable states in a saline activated sludge microbial community over 9 years.</title>
        <authorList>
            <person name="Wang Y."/>
            <person name="Ye J."/>
            <person name="Ju F."/>
            <person name="Liu L."/>
            <person name="Boyd J.A."/>
            <person name="Deng Y."/>
            <person name="Parks D.H."/>
            <person name="Jiang X."/>
            <person name="Yin X."/>
            <person name="Woodcroft B.J."/>
            <person name="Tyson G.W."/>
            <person name="Hugenholtz P."/>
            <person name="Polz M.F."/>
            <person name="Zhang T."/>
        </authorList>
    </citation>
    <scope>NUCLEOTIDE SEQUENCE</scope>
    <source>
        <strain evidence="3">HKST-UBA01</strain>
    </source>
</reference>
<accession>A0A956M225</accession>
<feature type="compositionally biased region" description="Low complexity" evidence="1">
    <location>
        <begin position="79"/>
        <end position="91"/>
    </location>
</feature>
<dbReference type="EMBL" id="JAGQHR010000383">
    <property type="protein sequence ID" value="MCA9728436.1"/>
    <property type="molecule type" value="Genomic_DNA"/>
</dbReference>
<gene>
    <name evidence="3" type="ORF">KC729_12180</name>
</gene>
<comment type="caution">
    <text evidence="3">The sequence shown here is derived from an EMBL/GenBank/DDBJ whole genome shotgun (WGS) entry which is preliminary data.</text>
</comment>
<keyword evidence="2" id="KW-0732">Signal</keyword>
<evidence type="ECO:0000256" key="2">
    <source>
        <dbReference type="SAM" id="SignalP"/>
    </source>
</evidence>
<dbReference type="Proteomes" id="UP000697710">
    <property type="component" value="Unassembled WGS sequence"/>
</dbReference>
<sequence>MGSVPKSGLTSLLAPPALALFLVGMSMLAPSRSACAAEPGEEISELRRVLERAEESLPPAEATLGTHRETKPAFRGEPSTTRSTGSRGTTTDWTPYAGAFGHEEAAHLLHRAVIGPKWSEVETAATTGLSGTVDLLLAPRFPPSSPGAWATEPVPDTRGWPQAQIDSLIALYRERGDLLRLWWSEVMVDQQTSVTESMVLFWHDHFATGIDKVLFPQSMYIQNDLFRDYATGSFRELTRNVAYDPAMLLWLDGQYNRAGNVNENWARELLELFTLGVDHYTQDDVVAAARAFTGYYTTDGVTSAFNPAWHDNGYKVFLGQGGFWDGDDIIDIIFQQDETARFVCRKLYKWYVDEYPDDVLLDGLAQTLRDNDYQIAPVLRQIFLSEHFFDIDYRGSVIKDGVDHYAGLIRMLGMGPMLDLSDPEDNQSVFVTYSMFVYDQILFQPPNVAGWPGYRTWVNSYTLPWRKTLDVGLIDGIVLGYPITMQANVKALAQQFQDPNDPYQVVSDTAALFFGFQPTELVANRMLDELLQGAEPWEWNINDPNATQQLRALFRLTMRLPDFQLK</sequence>
<evidence type="ECO:0000313" key="4">
    <source>
        <dbReference type="Proteomes" id="UP000697710"/>
    </source>
</evidence>